<evidence type="ECO:0000256" key="2">
    <source>
        <dbReference type="ARBA" id="ARBA00023015"/>
    </source>
</evidence>
<dbReference type="GO" id="GO:0005634">
    <property type="term" value="C:nucleus"/>
    <property type="evidence" value="ECO:0007669"/>
    <property type="project" value="TreeGrafter"/>
</dbReference>
<protein>
    <recommendedName>
        <fullName evidence="6">Zn(2)-C6 fungal-type domain-containing protein</fullName>
    </recommendedName>
</protein>
<feature type="compositionally biased region" description="Polar residues" evidence="5">
    <location>
        <begin position="225"/>
        <end position="237"/>
    </location>
</feature>
<sequence>MTVRSCGVAAIGIDVVDDANANANGHCHHHHHHYHRQEPLPLAGPRSPSYWQTWAASDPRRRRQPIGASPANSGLLSSRRRRGVPTSSHCHTARGAEDTPFRRLSSVTHVGVLKLHHGIPPVGMSRSTANTALTSASGFADAPRAQHFRQKRRQVARACDGCRTQRIKCDNNQPCSNCKSRGRHCSNNDATREGSSLSQACGEIERLRKRVQELEEKLDEATAVKSDQQLATPSSMAPSPIVASESIDGNQDGNPKKKFWEGVELRPARAPHATWFGPSSLYFFIKHLSVRLSASLHLTHSDDQILLKSVSSMNLLEGPGAPSEDQITPAVDEAKAQMTEADLTPTQEEYFINLFWQSYHTSLFAIIDEAEFKQHYQSLWMTSGNARKPSALVDIVLAMCMQYAISTLPVSEQGNIAGSTDATIAGRWLYRRCQKLLTYEMDSPSISTLQCHLLCAIYLCGGSFHNMVGTSSGLAVSIAYILGLHLEPPQDMPEREQEQRRRLWWAVALLDSKTSMKLGRPFLLHDSYTMPRLPSDSPQAAMLSGSTFAPLGDNATWLSFNLHNIKLYMAVRKAQTAFYDTDFGLRDGQIILDDYQALETCAELLLPHMKYLEEWVNGVPNALKTKRHNDGCPFSTDCSALEIEQFAPLWLQRQRLLLELTYHHLCVDLYRFFISLDSVSTSSLLVESMATACAAHAIALTKIANQVLSSTSILDGCATITLVGFVFTYPQGLSTPLARNAIDLSAAVFDNFGAKFAVAVGAANIVRDLCLKVDFLAMQNQSQRASNREEAPITNYRESHEQVFLDNNSSMANLGNIDAGFYDMTYGSNEDLMDVALSVDFWGDLDTLWPNAGI</sequence>
<dbReference type="InterPro" id="IPR001138">
    <property type="entry name" value="Zn2Cys6_DnaBD"/>
</dbReference>
<accession>A0A3D8S904</accession>
<evidence type="ECO:0000256" key="3">
    <source>
        <dbReference type="ARBA" id="ARBA00023163"/>
    </source>
</evidence>
<proteinExistence type="predicted"/>
<dbReference type="CDD" id="cd12148">
    <property type="entry name" value="fungal_TF_MHR"/>
    <property type="match status" value="1"/>
</dbReference>
<evidence type="ECO:0000313" key="8">
    <source>
        <dbReference type="Proteomes" id="UP000256645"/>
    </source>
</evidence>
<dbReference type="GO" id="GO:0000435">
    <property type="term" value="P:positive regulation of transcription from RNA polymerase II promoter by galactose"/>
    <property type="evidence" value="ECO:0007669"/>
    <property type="project" value="TreeGrafter"/>
</dbReference>
<dbReference type="PANTHER" id="PTHR47424:SF12">
    <property type="entry name" value="TRANSCRIPTION FACTOR ASQA"/>
    <property type="match status" value="1"/>
</dbReference>
<dbReference type="GO" id="GO:0006351">
    <property type="term" value="P:DNA-templated transcription"/>
    <property type="evidence" value="ECO:0007669"/>
    <property type="project" value="InterPro"/>
</dbReference>
<dbReference type="Pfam" id="PF00172">
    <property type="entry name" value="Zn_clus"/>
    <property type="match status" value="1"/>
</dbReference>
<dbReference type="SMART" id="SM00066">
    <property type="entry name" value="GAL4"/>
    <property type="match status" value="1"/>
</dbReference>
<reference evidence="7 8" key="1">
    <citation type="journal article" date="2018" name="IMA Fungus">
        <title>IMA Genome-F 9: Draft genome sequence of Annulohypoxylon stygium, Aspergillus mulundensis, Berkeleyomyces basicola (syn. Thielaviopsis basicola), Ceratocystis smalleyi, two Cercospora beticola strains, Coleophoma cylindrospora, Fusarium fracticaudum, Phialophora cf. hyalina, and Morchella septimelata.</title>
        <authorList>
            <person name="Wingfield B.D."/>
            <person name="Bills G.F."/>
            <person name="Dong Y."/>
            <person name="Huang W."/>
            <person name="Nel W.J."/>
            <person name="Swalarsk-Parry B.S."/>
            <person name="Vaghefi N."/>
            <person name="Wilken P.M."/>
            <person name="An Z."/>
            <person name="de Beer Z.W."/>
            <person name="De Vos L."/>
            <person name="Chen L."/>
            <person name="Duong T.A."/>
            <person name="Gao Y."/>
            <person name="Hammerbacher A."/>
            <person name="Kikkert J.R."/>
            <person name="Li Y."/>
            <person name="Li H."/>
            <person name="Li K."/>
            <person name="Li Q."/>
            <person name="Liu X."/>
            <person name="Ma X."/>
            <person name="Naidoo K."/>
            <person name="Pethybridge S.J."/>
            <person name="Sun J."/>
            <person name="Steenkamp E.T."/>
            <person name="van der Nest M.A."/>
            <person name="van Wyk S."/>
            <person name="Wingfield M.J."/>
            <person name="Xiong C."/>
            <person name="Yue Q."/>
            <person name="Zhang X."/>
        </authorList>
    </citation>
    <scope>NUCLEOTIDE SEQUENCE [LARGE SCALE GENOMIC DNA]</scope>
    <source>
        <strain evidence="7 8">BP6252</strain>
    </source>
</reference>
<evidence type="ECO:0000256" key="1">
    <source>
        <dbReference type="ARBA" id="ARBA00022723"/>
    </source>
</evidence>
<keyword evidence="3" id="KW-0804">Transcription</keyword>
<dbReference type="InterPro" id="IPR051127">
    <property type="entry name" value="Fungal_SecMet_Regulators"/>
</dbReference>
<dbReference type="InterPro" id="IPR036864">
    <property type="entry name" value="Zn2-C6_fun-type_DNA-bd_sf"/>
</dbReference>
<dbReference type="Proteomes" id="UP000256645">
    <property type="component" value="Unassembled WGS sequence"/>
</dbReference>
<dbReference type="SUPFAM" id="SSF57701">
    <property type="entry name" value="Zn2/Cys6 DNA-binding domain"/>
    <property type="match status" value="1"/>
</dbReference>
<dbReference type="GO" id="GO:0000981">
    <property type="term" value="F:DNA-binding transcription factor activity, RNA polymerase II-specific"/>
    <property type="evidence" value="ECO:0007669"/>
    <property type="project" value="InterPro"/>
</dbReference>
<dbReference type="InterPro" id="IPR007219">
    <property type="entry name" value="XnlR_reg_dom"/>
</dbReference>
<evidence type="ECO:0000256" key="4">
    <source>
        <dbReference type="ARBA" id="ARBA00023242"/>
    </source>
</evidence>
<gene>
    <name evidence="7" type="ORF">BP6252_03949</name>
</gene>
<dbReference type="OrthoDB" id="2283488at2759"/>
<dbReference type="PANTHER" id="PTHR47424">
    <property type="entry name" value="REGULATORY PROTEIN GAL4"/>
    <property type="match status" value="1"/>
</dbReference>
<dbReference type="AlphaFoldDB" id="A0A3D8S904"/>
<dbReference type="Pfam" id="PF04082">
    <property type="entry name" value="Fungal_trans"/>
    <property type="match status" value="1"/>
</dbReference>
<keyword evidence="2" id="KW-0805">Transcription regulation</keyword>
<keyword evidence="8" id="KW-1185">Reference proteome</keyword>
<dbReference type="Gene3D" id="4.10.240.10">
    <property type="entry name" value="Zn(2)-C6 fungal-type DNA-binding domain"/>
    <property type="match status" value="1"/>
</dbReference>
<evidence type="ECO:0000256" key="5">
    <source>
        <dbReference type="SAM" id="MobiDB-lite"/>
    </source>
</evidence>
<comment type="caution">
    <text evidence="7">The sequence shown here is derived from an EMBL/GenBank/DDBJ whole genome shotgun (WGS) entry which is preliminary data.</text>
</comment>
<feature type="region of interest" description="Disordered" evidence="5">
    <location>
        <begin position="220"/>
        <end position="240"/>
    </location>
</feature>
<keyword evidence="4" id="KW-0539">Nucleus</keyword>
<organism evidence="7 8">
    <name type="scientific">Coleophoma cylindrospora</name>
    <dbReference type="NCBI Taxonomy" id="1849047"/>
    <lineage>
        <taxon>Eukaryota</taxon>
        <taxon>Fungi</taxon>
        <taxon>Dikarya</taxon>
        <taxon>Ascomycota</taxon>
        <taxon>Pezizomycotina</taxon>
        <taxon>Leotiomycetes</taxon>
        <taxon>Helotiales</taxon>
        <taxon>Dermateaceae</taxon>
        <taxon>Coleophoma</taxon>
    </lineage>
</organism>
<feature type="domain" description="Zn(2)-C6 fungal-type" evidence="6">
    <location>
        <begin position="158"/>
        <end position="187"/>
    </location>
</feature>
<evidence type="ECO:0000313" key="7">
    <source>
        <dbReference type="EMBL" id="RDW82837.1"/>
    </source>
</evidence>
<dbReference type="CDD" id="cd00067">
    <property type="entry name" value="GAL4"/>
    <property type="match status" value="1"/>
</dbReference>
<feature type="region of interest" description="Disordered" evidence="5">
    <location>
        <begin position="55"/>
        <end position="98"/>
    </location>
</feature>
<dbReference type="SMART" id="SM00906">
    <property type="entry name" value="Fungal_trans"/>
    <property type="match status" value="1"/>
</dbReference>
<keyword evidence="1" id="KW-0479">Metal-binding</keyword>
<dbReference type="PROSITE" id="PS00463">
    <property type="entry name" value="ZN2_CY6_FUNGAL_1"/>
    <property type="match status" value="1"/>
</dbReference>
<name>A0A3D8S904_9HELO</name>
<dbReference type="EMBL" id="PDLM01000003">
    <property type="protein sequence ID" value="RDW82837.1"/>
    <property type="molecule type" value="Genomic_DNA"/>
</dbReference>
<evidence type="ECO:0000259" key="6">
    <source>
        <dbReference type="PROSITE" id="PS50048"/>
    </source>
</evidence>
<dbReference type="GO" id="GO:0008270">
    <property type="term" value="F:zinc ion binding"/>
    <property type="evidence" value="ECO:0007669"/>
    <property type="project" value="InterPro"/>
</dbReference>
<dbReference type="GO" id="GO:0000978">
    <property type="term" value="F:RNA polymerase II cis-regulatory region sequence-specific DNA binding"/>
    <property type="evidence" value="ECO:0007669"/>
    <property type="project" value="TreeGrafter"/>
</dbReference>
<dbReference type="PROSITE" id="PS50048">
    <property type="entry name" value="ZN2_CY6_FUNGAL_2"/>
    <property type="match status" value="1"/>
</dbReference>